<dbReference type="OrthoDB" id="543156at2759"/>
<sequence>MVTAFEFALSLVEQLYTESVAQEVRDSLLVITENDHSKEEFNQVEWSLDHPPHAFIPIANGSNKIEIITMADIVRRARINVVVASAKKSLQITASRGTKIVTDKSLSMAVESIYYLIILLVGLGPRGQGGGEGTPLVLMAKQDSVTLTIAFLEESTDRIDGAICSSPEVPQEQGLAKDKRITAFPSILEKLTCKVVDGAKVVIDGKLITSKWLT</sequence>
<keyword evidence="3" id="KW-1185">Reference proteome</keyword>
<name>A0A9Q1JSG2_9CARY</name>
<dbReference type="InterPro" id="IPR050325">
    <property type="entry name" value="Prot/Nucl_acid_deglycase"/>
</dbReference>
<gene>
    <name evidence="2" type="ORF">Cgig2_028772</name>
</gene>
<dbReference type="AlphaFoldDB" id="A0A9Q1JSG2"/>
<dbReference type="GO" id="GO:0005737">
    <property type="term" value="C:cytoplasm"/>
    <property type="evidence" value="ECO:0007669"/>
    <property type="project" value="TreeGrafter"/>
</dbReference>
<evidence type="ECO:0000259" key="1">
    <source>
        <dbReference type="Pfam" id="PF01965"/>
    </source>
</evidence>
<reference evidence="2" key="1">
    <citation type="submission" date="2022-04" db="EMBL/GenBank/DDBJ databases">
        <title>Carnegiea gigantea Genome sequencing and assembly v2.</title>
        <authorList>
            <person name="Copetti D."/>
            <person name="Sanderson M.J."/>
            <person name="Burquez A."/>
            <person name="Wojciechowski M.F."/>
        </authorList>
    </citation>
    <scope>NUCLEOTIDE SEQUENCE</scope>
    <source>
        <strain evidence="2">SGP5-SGP5p</strain>
        <tissue evidence="2">Aerial part</tissue>
    </source>
</reference>
<dbReference type="Gene3D" id="3.40.50.880">
    <property type="match status" value="1"/>
</dbReference>
<dbReference type="Pfam" id="PF01965">
    <property type="entry name" value="DJ-1_PfpI"/>
    <property type="match status" value="1"/>
</dbReference>
<dbReference type="Proteomes" id="UP001153076">
    <property type="component" value="Unassembled WGS sequence"/>
</dbReference>
<accession>A0A9Q1JSG2</accession>
<comment type="caution">
    <text evidence="2">The sequence shown here is derived from an EMBL/GenBank/DDBJ whole genome shotgun (WGS) entry which is preliminary data.</text>
</comment>
<dbReference type="PANTHER" id="PTHR48094">
    <property type="entry name" value="PROTEIN/NUCLEIC ACID DEGLYCASE DJ-1-RELATED"/>
    <property type="match status" value="1"/>
</dbReference>
<protein>
    <recommendedName>
        <fullName evidence="1">DJ-1/PfpI domain-containing protein</fullName>
    </recommendedName>
</protein>
<organism evidence="2 3">
    <name type="scientific">Carnegiea gigantea</name>
    <dbReference type="NCBI Taxonomy" id="171969"/>
    <lineage>
        <taxon>Eukaryota</taxon>
        <taxon>Viridiplantae</taxon>
        <taxon>Streptophyta</taxon>
        <taxon>Embryophyta</taxon>
        <taxon>Tracheophyta</taxon>
        <taxon>Spermatophyta</taxon>
        <taxon>Magnoliopsida</taxon>
        <taxon>eudicotyledons</taxon>
        <taxon>Gunneridae</taxon>
        <taxon>Pentapetalae</taxon>
        <taxon>Caryophyllales</taxon>
        <taxon>Cactineae</taxon>
        <taxon>Cactaceae</taxon>
        <taxon>Cactoideae</taxon>
        <taxon>Echinocereeae</taxon>
        <taxon>Carnegiea</taxon>
    </lineage>
</organism>
<proteinExistence type="predicted"/>
<dbReference type="InterPro" id="IPR029062">
    <property type="entry name" value="Class_I_gatase-like"/>
</dbReference>
<dbReference type="PANTHER" id="PTHR48094:SF7">
    <property type="entry name" value="PROTEIN DJ-1 HOMOLOG C"/>
    <property type="match status" value="1"/>
</dbReference>
<dbReference type="InterPro" id="IPR002818">
    <property type="entry name" value="DJ-1/PfpI"/>
</dbReference>
<dbReference type="EMBL" id="JAKOGI010000808">
    <property type="protein sequence ID" value="KAJ8430316.1"/>
    <property type="molecule type" value="Genomic_DNA"/>
</dbReference>
<evidence type="ECO:0000313" key="2">
    <source>
        <dbReference type="EMBL" id="KAJ8430316.1"/>
    </source>
</evidence>
<dbReference type="GO" id="GO:1903189">
    <property type="term" value="P:glyoxal metabolic process"/>
    <property type="evidence" value="ECO:0007669"/>
    <property type="project" value="TreeGrafter"/>
</dbReference>
<feature type="domain" description="DJ-1/PfpI" evidence="1">
    <location>
        <begin position="54"/>
        <end position="211"/>
    </location>
</feature>
<dbReference type="SUPFAM" id="SSF52317">
    <property type="entry name" value="Class I glutamine amidotransferase-like"/>
    <property type="match status" value="1"/>
</dbReference>
<evidence type="ECO:0000313" key="3">
    <source>
        <dbReference type="Proteomes" id="UP001153076"/>
    </source>
</evidence>